<evidence type="ECO:0000313" key="14">
    <source>
        <dbReference type="Proteomes" id="UP000594260"/>
    </source>
</evidence>
<dbReference type="SMART" id="SM00360">
    <property type="entry name" value="RRM"/>
    <property type="match status" value="2"/>
</dbReference>
<feature type="compositionally biased region" description="Pro residues" evidence="11">
    <location>
        <begin position="449"/>
        <end position="466"/>
    </location>
</feature>
<feature type="domain" description="RRM" evidence="12">
    <location>
        <begin position="13"/>
        <end position="91"/>
    </location>
</feature>
<dbReference type="InterPro" id="IPR034158">
    <property type="entry name" value="SF3B4_RRM1"/>
</dbReference>
<evidence type="ECO:0000256" key="6">
    <source>
        <dbReference type="ARBA" id="ARBA00022884"/>
    </source>
</evidence>
<dbReference type="CDD" id="cd12335">
    <property type="entry name" value="RRM2_SF3B4"/>
    <property type="match status" value="1"/>
</dbReference>
<dbReference type="GO" id="GO:0005686">
    <property type="term" value="C:U2 snRNP"/>
    <property type="evidence" value="ECO:0007669"/>
    <property type="project" value="TreeGrafter"/>
</dbReference>
<keyword evidence="4" id="KW-0747">Spliceosome</keyword>
<evidence type="ECO:0000256" key="8">
    <source>
        <dbReference type="ARBA" id="ARBA00023242"/>
    </source>
</evidence>
<dbReference type="OMA" id="AMVYEIM"/>
<dbReference type="PANTHER" id="PTHR48030">
    <property type="entry name" value="SPLICING FACTOR 3B SUBUNIT 4"/>
    <property type="match status" value="1"/>
</dbReference>
<dbReference type="Pfam" id="PF00076">
    <property type="entry name" value="RRM_1"/>
    <property type="match status" value="2"/>
</dbReference>
<evidence type="ECO:0000256" key="4">
    <source>
        <dbReference type="ARBA" id="ARBA00022728"/>
    </source>
</evidence>
<dbReference type="EnsemblMetazoa" id="XM_022789787">
    <property type="protein sequence ID" value="XP_022645522"/>
    <property type="gene ID" value="LOC111243753"/>
</dbReference>
<dbReference type="KEGG" id="vde:111243753"/>
<dbReference type="RefSeq" id="XP_022645531.1">
    <property type="nucleotide sequence ID" value="XM_022789796.1"/>
</dbReference>
<sequence length="466" mass="47215">MAAGPIAERNQDATIYVGGLDEKVSDNLLWELFVQAGPIVSVHMPKDRITGLHQGYGFVEFLGEEDADYAIKVMNMIKLYGKPVRVNKASAHQKNLDVGANIFIGNLDTEVDEKLLYDTFSAFGVILQTPKIMRDPETGNSKGFAFINFASFEASDAAIDAMNGQYLCNRAISLSYAFKKDTKGERHGSAAERLLAAQNPLSIGERPHQLFADAPPAESEGAGAPGAGAAPPPPPPPPISTSGMGVPPPPPPGGFMPPAMPPPPPGMVPPPANFQGMGGPPFGMMPPPPPPMMRGGLPPMGGMGGPPMNMALPPGMGPPPGIPLPPNMGAPPPPSMAAAMGMGLPPGVAPPPPPSMPHHPPPPPMGAPFGRSPWGPPPPPPPPPPGSSAPGTGSGPGGTGTPGNIPPPAPPPPPPPTGPPVSGASSVGGPGAIPPPAPPPAPAALRMMQPPPPPPPHPPPPPPPAT</sequence>
<dbReference type="PANTHER" id="PTHR48030:SF3">
    <property type="entry name" value="SPLICING FACTOR 3B SUBUNIT 4"/>
    <property type="match status" value="1"/>
</dbReference>
<evidence type="ECO:0000256" key="9">
    <source>
        <dbReference type="ARBA" id="ARBA00070533"/>
    </source>
</evidence>
<keyword evidence="3" id="KW-0507">mRNA processing</keyword>
<dbReference type="PROSITE" id="PS50102">
    <property type="entry name" value="RRM"/>
    <property type="match status" value="2"/>
</dbReference>
<keyword evidence="14" id="KW-1185">Reference proteome</keyword>
<evidence type="ECO:0000313" key="13">
    <source>
        <dbReference type="EnsemblMetazoa" id="XP_022645531"/>
    </source>
</evidence>
<reference evidence="13" key="1">
    <citation type="submission" date="2021-01" db="UniProtKB">
        <authorList>
            <consortium name="EnsemblMetazoa"/>
        </authorList>
    </citation>
    <scope>IDENTIFICATION</scope>
</reference>
<comment type="subcellular location">
    <subcellularLocation>
        <location evidence="1">Nucleus</location>
    </subcellularLocation>
</comment>
<dbReference type="InterPro" id="IPR000504">
    <property type="entry name" value="RRM_dom"/>
</dbReference>
<dbReference type="GO" id="GO:0005730">
    <property type="term" value="C:nucleolus"/>
    <property type="evidence" value="ECO:0007669"/>
    <property type="project" value="TreeGrafter"/>
</dbReference>
<dbReference type="EnsemblMetazoa" id="XM_022789796">
    <property type="protein sequence ID" value="XP_022645531"/>
    <property type="gene ID" value="LOC111243753"/>
</dbReference>
<dbReference type="FunFam" id="3.30.70.330:FF:000141">
    <property type="entry name" value="Splicing factor 3b subunit 4"/>
    <property type="match status" value="1"/>
</dbReference>
<accession>A0A7M7J3A3</accession>
<evidence type="ECO:0000256" key="7">
    <source>
        <dbReference type="ARBA" id="ARBA00023187"/>
    </source>
</evidence>
<dbReference type="InterPro" id="IPR035979">
    <property type="entry name" value="RBD_domain_sf"/>
</dbReference>
<dbReference type="SUPFAM" id="SSF54928">
    <property type="entry name" value="RNA-binding domain, RBD"/>
    <property type="match status" value="1"/>
</dbReference>
<feature type="region of interest" description="Disordered" evidence="11">
    <location>
        <begin position="212"/>
        <end position="274"/>
    </location>
</feature>
<dbReference type="Gene3D" id="3.30.70.330">
    <property type="match status" value="2"/>
</dbReference>
<dbReference type="OrthoDB" id="10259687at2759"/>
<dbReference type="GO" id="GO:0003723">
    <property type="term" value="F:RNA binding"/>
    <property type="evidence" value="ECO:0007669"/>
    <property type="project" value="UniProtKB-UniRule"/>
</dbReference>
<feature type="compositionally biased region" description="Pro residues" evidence="11">
    <location>
        <begin position="230"/>
        <end position="239"/>
    </location>
</feature>
<feature type="compositionally biased region" description="Pro residues" evidence="11">
    <location>
        <begin position="246"/>
        <end position="272"/>
    </location>
</feature>
<evidence type="ECO:0000256" key="1">
    <source>
        <dbReference type="ARBA" id="ARBA00004123"/>
    </source>
</evidence>
<dbReference type="GeneID" id="111243753"/>
<feature type="compositionally biased region" description="Gly residues" evidence="11">
    <location>
        <begin position="392"/>
        <end position="401"/>
    </location>
</feature>
<feature type="compositionally biased region" description="Pro residues" evidence="11">
    <location>
        <begin position="347"/>
        <end position="366"/>
    </location>
</feature>
<dbReference type="FunFam" id="3.30.70.330:FF:000059">
    <property type="entry name" value="splicing factor 3B subunit 4"/>
    <property type="match status" value="1"/>
</dbReference>
<organism evidence="13 14">
    <name type="scientific">Varroa destructor</name>
    <name type="common">Honeybee mite</name>
    <dbReference type="NCBI Taxonomy" id="109461"/>
    <lineage>
        <taxon>Eukaryota</taxon>
        <taxon>Metazoa</taxon>
        <taxon>Ecdysozoa</taxon>
        <taxon>Arthropoda</taxon>
        <taxon>Chelicerata</taxon>
        <taxon>Arachnida</taxon>
        <taxon>Acari</taxon>
        <taxon>Parasitiformes</taxon>
        <taxon>Mesostigmata</taxon>
        <taxon>Gamasina</taxon>
        <taxon>Dermanyssoidea</taxon>
        <taxon>Varroidae</taxon>
        <taxon>Varroa</taxon>
    </lineage>
</organism>
<feature type="domain" description="RRM" evidence="12">
    <location>
        <begin position="100"/>
        <end position="179"/>
    </location>
</feature>
<feature type="region of interest" description="Disordered" evidence="11">
    <location>
        <begin position="329"/>
        <end position="466"/>
    </location>
</feature>
<keyword evidence="7" id="KW-0508">mRNA splicing</keyword>
<feature type="compositionally biased region" description="Pro residues" evidence="11">
    <location>
        <begin position="374"/>
        <end position="387"/>
    </location>
</feature>
<feature type="compositionally biased region" description="Low complexity" evidence="11">
    <location>
        <begin position="336"/>
        <end position="346"/>
    </location>
</feature>
<feature type="compositionally biased region" description="Pro residues" evidence="11">
    <location>
        <begin position="404"/>
        <end position="419"/>
    </location>
</feature>
<dbReference type="GO" id="GO:0071011">
    <property type="term" value="C:precatalytic spliceosome"/>
    <property type="evidence" value="ECO:0007669"/>
    <property type="project" value="TreeGrafter"/>
</dbReference>
<dbReference type="InterPro" id="IPR034159">
    <property type="entry name" value="SF3B4_RRM2"/>
</dbReference>
<evidence type="ECO:0000259" key="12">
    <source>
        <dbReference type="PROSITE" id="PS50102"/>
    </source>
</evidence>
<proteinExistence type="inferred from homology"/>
<feature type="compositionally biased region" description="Pro residues" evidence="11">
    <location>
        <begin position="432"/>
        <end position="442"/>
    </location>
</feature>
<dbReference type="GO" id="GO:0008380">
    <property type="term" value="P:RNA splicing"/>
    <property type="evidence" value="ECO:0007669"/>
    <property type="project" value="UniProtKB-KW"/>
</dbReference>
<dbReference type="InParanoid" id="A0A7M7J3A3"/>
<dbReference type="CDD" id="cd12334">
    <property type="entry name" value="RRM1_SF3B4"/>
    <property type="match status" value="1"/>
</dbReference>
<comment type="similarity">
    <text evidence="2">Belongs to the SF3B4 family.</text>
</comment>
<dbReference type="GO" id="GO:0006397">
    <property type="term" value="P:mRNA processing"/>
    <property type="evidence" value="ECO:0007669"/>
    <property type="project" value="UniProtKB-KW"/>
</dbReference>
<dbReference type="AlphaFoldDB" id="A0A7M7J3A3"/>
<evidence type="ECO:0000256" key="11">
    <source>
        <dbReference type="SAM" id="MobiDB-lite"/>
    </source>
</evidence>
<evidence type="ECO:0000256" key="5">
    <source>
        <dbReference type="ARBA" id="ARBA00022737"/>
    </source>
</evidence>
<evidence type="ECO:0000256" key="2">
    <source>
        <dbReference type="ARBA" id="ARBA00008363"/>
    </source>
</evidence>
<keyword evidence="8" id="KW-0539">Nucleus</keyword>
<keyword evidence="6 10" id="KW-0694">RNA-binding</keyword>
<evidence type="ECO:0000256" key="10">
    <source>
        <dbReference type="PROSITE-ProRule" id="PRU00176"/>
    </source>
</evidence>
<dbReference type="RefSeq" id="XP_022645522.1">
    <property type="nucleotide sequence ID" value="XM_022789787.1"/>
</dbReference>
<dbReference type="InterPro" id="IPR012677">
    <property type="entry name" value="Nucleotide-bd_a/b_plait_sf"/>
</dbReference>
<name>A0A7M7J3A3_VARDE</name>
<dbReference type="Proteomes" id="UP000594260">
    <property type="component" value="Unplaced"/>
</dbReference>
<protein>
    <recommendedName>
        <fullName evidence="9">Splicing factor 3B subunit 4</fullName>
    </recommendedName>
</protein>
<dbReference type="InterPro" id="IPR052084">
    <property type="entry name" value="SF3B4_spliceosome_assoc"/>
</dbReference>
<dbReference type="GO" id="GO:0048026">
    <property type="term" value="P:positive regulation of mRNA splicing, via spliceosome"/>
    <property type="evidence" value="ECO:0007669"/>
    <property type="project" value="TreeGrafter"/>
</dbReference>
<dbReference type="CTD" id="80763"/>
<evidence type="ECO:0000256" key="3">
    <source>
        <dbReference type="ARBA" id="ARBA00022664"/>
    </source>
</evidence>
<keyword evidence="5" id="KW-0677">Repeat</keyword>